<keyword evidence="2" id="KW-1185">Reference proteome</keyword>
<sequence length="153" mass="16527">MSGPRRLSRTVATVAGQALGRKGLGFGQLLSQWDTIVGPDLTGWTRPAKLSFPRGQQGDATLTVETVGARAIELQHQLPQLIERVNGFFGWAAVSRIKLVQAMPAMPPVQSHDLRPLTLEETKEVAATVAHVEDPVLKAALESLGRRMAATKK</sequence>
<dbReference type="AlphaFoldDB" id="A0A8S8X7H7"/>
<accession>A0A8S8X7H7</accession>
<name>A0A8S8X7H7_9PROT</name>
<dbReference type="RefSeq" id="WP_420242708.1">
    <property type="nucleotide sequence ID" value="NZ_BOPV01000001.1"/>
</dbReference>
<organism evidence="1 2">
    <name type="scientific">Roseiterribacter gracilis</name>
    <dbReference type="NCBI Taxonomy" id="2812848"/>
    <lineage>
        <taxon>Bacteria</taxon>
        <taxon>Pseudomonadati</taxon>
        <taxon>Pseudomonadota</taxon>
        <taxon>Alphaproteobacteria</taxon>
        <taxon>Rhodospirillales</taxon>
        <taxon>Roseiterribacteraceae</taxon>
        <taxon>Roseiterribacter</taxon>
    </lineage>
</organism>
<reference evidence="1" key="1">
    <citation type="submission" date="2021-02" db="EMBL/GenBank/DDBJ databases">
        <title>Genome sequence of Rhodospirillales sp. strain TMPK1 isolated from soil.</title>
        <authorList>
            <person name="Nakai R."/>
            <person name="Kusada H."/>
            <person name="Tamaki H."/>
        </authorList>
    </citation>
    <scope>NUCLEOTIDE SEQUENCE</scope>
    <source>
        <strain evidence="1">TMPK1</strain>
    </source>
</reference>
<dbReference type="PIRSF" id="PIRSF032064">
    <property type="entry name" value="UCP032064"/>
    <property type="match status" value="1"/>
</dbReference>
<dbReference type="Pfam" id="PF05258">
    <property type="entry name" value="DciA"/>
    <property type="match status" value="1"/>
</dbReference>
<gene>
    <name evidence="1" type="ORF">TMPK1_18450</name>
</gene>
<dbReference type="EMBL" id="BOPV01000001">
    <property type="protein sequence ID" value="GIL39608.1"/>
    <property type="molecule type" value="Genomic_DNA"/>
</dbReference>
<evidence type="ECO:0000313" key="2">
    <source>
        <dbReference type="Proteomes" id="UP000681075"/>
    </source>
</evidence>
<dbReference type="Proteomes" id="UP000681075">
    <property type="component" value="Unassembled WGS sequence"/>
</dbReference>
<evidence type="ECO:0008006" key="3">
    <source>
        <dbReference type="Google" id="ProtNLM"/>
    </source>
</evidence>
<evidence type="ECO:0000313" key="1">
    <source>
        <dbReference type="EMBL" id="GIL39608.1"/>
    </source>
</evidence>
<comment type="caution">
    <text evidence="1">The sequence shown here is derived from an EMBL/GenBank/DDBJ whole genome shotgun (WGS) entry which is preliminary data.</text>
</comment>
<protein>
    <recommendedName>
        <fullName evidence="3">DUF721 domain-containing protein</fullName>
    </recommendedName>
</protein>
<dbReference type="InterPro" id="IPR007922">
    <property type="entry name" value="DciA-like"/>
</dbReference>
<proteinExistence type="predicted"/>
<dbReference type="InterPro" id="IPR010593">
    <property type="entry name" value="DUF1159"/>
</dbReference>